<dbReference type="Pfam" id="PF03203">
    <property type="entry name" value="MerC"/>
    <property type="match status" value="1"/>
</dbReference>
<feature type="transmembrane region" description="Helical" evidence="1">
    <location>
        <begin position="73"/>
        <end position="90"/>
    </location>
</feature>
<keyword evidence="3" id="KW-1185">Reference proteome</keyword>
<proteinExistence type="predicted"/>
<comment type="caution">
    <text evidence="2">The sequence shown here is derived from an EMBL/GenBank/DDBJ whole genome shotgun (WGS) entry which is preliminary data.</text>
</comment>
<dbReference type="EMBL" id="JBHTJM010000005">
    <property type="protein sequence ID" value="MFD0963272.1"/>
    <property type="molecule type" value="Genomic_DNA"/>
</dbReference>
<name>A0ABW3I130_9FLAO</name>
<dbReference type="RefSeq" id="WP_377713810.1">
    <property type="nucleotide sequence ID" value="NZ_JBHTJM010000005.1"/>
</dbReference>
<sequence length="131" mass="15289">MELSKYKSDYFGAIASFLCLIHCIATPLVYVVNVKSLCCSSSTPFWWKSLDYIFLIISFIAVFWSVKHTSKNWIKYGFGASWLVLCFILINEKFLWIYLSEYSIYIPSLSLIVLHIYNARFCKCNEDKCCV</sequence>
<feature type="transmembrane region" description="Helical" evidence="1">
    <location>
        <begin position="45"/>
        <end position="66"/>
    </location>
</feature>
<evidence type="ECO:0000313" key="2">
    <source>
        <dbReference type="EMBL" id="MFD0963272.1"/>
    </source>
</evidence>
<dbReference type="InterPro" id="IPR004891">
    <property type="entry name" value="Mercury-R_MerC"/>
</dbReference>
<protein>
    <submittedName>
        <fullName evidence="2">MerC domain-containing protein</fullName>
    </submittedName>
</protein>
<feature type="transmembrane region" description="Helical" evidence="1">
    <location>
        <begin position="12"/>
        <end position="33"/>
    </location>
</feature>
<dbReference type="Proteomes" id="UP001596997">
    <property type="component" value="Unassembled WGS sequence"/>
</dbReference>
<reference evidence="3" key="1">
    <citation type="journal article" date="2019" name="Int. J. Syst. Evol. Microbiol.">
        <title>The Global Catalogue of Microorganisms (GCM) 10K type strain sequencing project: providing services to taxonomists for standard genome sequencing and annotation.</title>
        <authorList>
            <consortium name="The Broad Institute Genomics Platform"/>
            <consortium name="The Broad Institute Genome Sequencing Center for Infectious Disease"/>
            <person name="Wu L."/>
            <person name="Ma J."/>
        </authorList>
    </citation>
    <scope>NUCLEOTIDE SEQUENCE [LARGE SCALE GENOMIC DNA]</scope>
    <source>
        <strain evidence="3">CCUG 62114</strain>
    </source>
</reference>
<organism evidence="2 3">
    <name type="scientific">Pseudofulvibacter geojedonensis</name>
    <dbReference type="NCBI Taxonomy" id="1123758"/>
    <lineage>
        <taxon>Bacteria</taxon>
        <taxon>Pseudomonadati</taxon>
        <taxon>Bacteroidota</taxon>
        <taxon>Flavobacteriia</taxon>
        <taxon>Flavobacteriales</taxon>
        <taxon>Flavobacteriaceae</taxon>
        <taxon>Pseudofulvibacter</taxon>
    </lineage>
</organism>
<keyword evidence="1" id="KW-0472">Membrane</keyword>
<keyword evidence="1" id="KW-0812">Transmembrane</keyword>
<accession>A0ABW3I130</accession>
<evidence type="ECO:0000256" key="1">
    <source>
        <dbReference type="SAM" id="Phobius"/>
    </source>
</evidence>
<gene>
    <name evidence="2" type="ORF">ACFQ1O_04530</name>
</gene>
<keyword evidence="1" id="KW-1133">Transmembrane helix</keyword>
<feature type="transmembrane region" description="Helical" evidence="1">
    <location>
        <begin position="96"/>
        <end position="117"/>
    </location>
</feature>
<evidence type="ECO:0000313" key="3">
    <source>
        <dbReference type="Proteomes" id="UP001596997"/>
    </source>
</evidence>